<dbReference type="GO" id="GO:0052381">
    <property type="term" value="F:tRNA dimethylallyltransferase activity"/>
    <property type="evidence" value="ECO:0007669"/>
    <property type="project" value="UniProtKB-EC"/>
</dbReference>
<dbReference type="InterPro" id="IPR018022">
    <property type="entry name" value="IPT"/>
</dbReference>
<keyword evidence="5 10" id="KW-0819">tRNA processing</keyword>
<dbReference type="HAMAP" id="MF_00185">
    <property type="entry name" value="IPP_trans"/>
    <property type="match status" value="1"/>
</dbReference>
<feature type="site" description="Interaction with substrate tRNA" evidence="10">
    <location>
        <position position="101"/>
    </location>
</feature>
<evidence type="ECO:0000256" key="11">
    <source>
        <dbReference type="RuleBase" id="RU003783"/>
    </source>
</evidence>
<dbReference type="PANTHER" id="PTHR11088">
    <property type="entry name" value="TRNA DIMETHYLALLYLTRANSFERASE"/>
    <property type="match status" value="1"/>
</dbReference>
<evidence type="ECO:0000256" key="8">
    <source>
        <dbReference type="ARBA" id="ARBA00022842"/>
    </source>
</evidence>
<evidence type="ECO:0000256" key="5">
    <source>
        <dbReference type="ARBA" id="ARBA00022694"/>
    </source>
</evidence>
<accession>A0ABS7MKV1</accession>
<comment type="caution">
    <text evidence="10">Lacks conserved residue(s) required for the propagation of feature annotation.</text>
</comment>
<dbReference type="Gene3D" id="3.40.50.300">
    <property type="entry name" value="P-loop containing nucleotide triphosphate hydrolases"/>
    <property type="match status" value="1"/>
</dbReference>
<comment type="cofactor">
    <cofactor evidence="1 10">
        <name>Mg(2+)</name>
        <dbReference type="ChEBI" id="CHEBI:18420"/>
    </cofactor>
</comment>
<keyword evidence="6 10" id="KW-0547">Nucleotide-binding</keyword>
<dbReference type="SUPFAM" id="SSF52540">
    <property type="entry name" value="P-loop containing nucleoside triphosphate hydrolases"/>
    <property type="match status" value="1"/>
</dbReference>
<organism evidence="14 15">
    <name type="scientific">Collinsella ureilytica</name>
    <dbReference type="NCBI Taxonomy" id="2869515"/>
    <lineage>
        <taxon>Bacteria</taxon>
        <taxon>Bacillati</taxon>
        <taxon>Actinomycetota</taxon>
        <taxon>Coriobacteriia</taxon>
        <taxon>Coriobacteriales</taxon>
        <taxon>Coriobacteriaceae</taxon>
        <taxon>Collinsella</taxon>
    </lineage>
</organism>
<feature type="binding site" evidence="10">
    <location>
        <begin position="11"/>
        <end position="18"/>
    </location>
    <ligand>
        <name>ATP</name>
        <dbReference type="ChEBI" id="CHEBI:30616"/>
    </ligand>
</feature>
<feature type="binding site" evidence="10">
    <location>
        <begin position="13"/>
        <end position="18"/>
    </location>
    <ligand>
        <name>substrate</name>
    </ligand>
</feature>
<evidence type="ECO:0000256" key="2">
    <source>
        <dbReference type="ARBA" id="ARBA00003213"/>
    </source>
</evidence>
<evidence type="ECO:0000256" key="7">
    <source>
        <dbReference type="ARBA" id="ARBA00022840"/>
    </source>
</evidence>
<dbReference type="InterPro" id="IPR039657">
    <property type="entry name" value="Dimethylallyltransferase"/>
</dbReference>
<evidence type="ECO:0000256" key="6">
    <source>
        <dbReference type="ARBA" id="ARBA00022741"/>
    </source>
</evidence>
<comment type="similarity">
    <text evidence="3 10 13">Belongs to the IPP transferase family.</text>
</comment>
<proteinExistence type="inferred from homology"/>
<comment type="caution">
    <text evidence="14">The sequence shown here is derived from an EMBL/GenBank/DDBJ whole genome shotgun (WGS) entry which is preliminary data.</text>
</comment>
<dbReference type="EMBL" id="JAIMFO010000007">
    <property type="protein sequence ID" value="MBY4797994.1"/>
    <property type="molecule type" value="Genomic_DNA"/>
</dbReference>
<comment type="catalytic activity">
    <reaction evidence="9 10 11">
        <text>adenosine(37) in tRNA + dimethylallyl diphosphate = N(6)-dimethylallyladenosine(37) in tRNA + diphosphate</text>
        <dbReference type="Rhea" id="RHEA:26482"/>
        <dbReference type="Rhea" id="RHEA-COMP:10162"/>
        <dbReference type="Rhea" id="RHEA-COMP:10375"/>
        <dbReference type="ChEBI" id="CHEBI:33019"/>
        <dbReference type="ChEBI" id="CHEBI:57623"/>
        <dbReference type="ChEBI" id="CHEBI:74411"/>
        <dbReference type="ChEBI" id="CHEBI:74415"/>
        <dbReference type="EC" id="2.5.1.75"/>
    </reaction>
</comment>
<dbReference type="Gene3D" id="1.10.20.140">
    <property type="match status" value="1"/>
</dbReference>
<dbReference type="PANTHER" id="PTHR11088:SF60">
    <property type="entry name" value="TRNA DIMETHYLALLYLTRANSFERASE"/>
    <property type="match status" value="1"/>
</dbReference>
<evidence type="ECO:0000256" key="1">
    <source>
        <dbReference type="ARBA" id="ARBA00001946"/>
    </source>
</evidence>
<evidence type="ECO:0000256" key="3">
    <source>
        <dbReference type="ARBA" id="ARBA00005842"/>
    </source>
</evidence>
<comment type="function">
    <text evidence="2 10 12">Catalyzes the transfer of a dimethylallyl group onto the adenine at position 37 in tRNAs that read codons beginning with uridine, leading to the formation of N6-(dimethylallyl)adenosine (i(6)A).</text>
</comment>
<reference evidence="14 15" key="1">
    <citation type="submission" date="2021-08" db="EMBL/GenBank/DDBJ databases">
        <title>Collinsella faecalis sp. nov. isolated from swine faeces.</title>
        <authorList>
            <person name="Oh B.S."/>
            <person name="Lee J.H."/>
        </authorList>
    </citation>
    <scope>NUCLEOTIDE SEQUENCE [LARGE SCALE GENOMIC DNA]</scope>
    <source>
        <strain evidence="14 15">AGMB00827</strain>
    </source>
</reference>
<evidence type="ECO:0000313" key="14">
    <source>
        <dbReference type="EMBL" id="MBY4797994.1"/>
    </source>
</evidence>
<keyword evidence="15" id="KW-1185">Reference proteome</keyword>
<dbReference type="NCBIfam" id="TIGR00174">
    <property type="entry name" value="miaA"/>
    <property type="match status" value="1"/>
</dbReference>
<dbReference type="EC" id="2.5.1.75" evidence="10"/>
<protein>
    <recommendedName>
        <fullName evidence="10">tRNA dimethylallyltransferase</fullName>
        <ecNumber evidence="10">2.5.1.75</ecNumber>
    </recommendedName>
    <alternativeName>
        <fullName evidence="10">Dimethylallyl diphosphate:tRNA dimethylallyltransferase</fullName>
        <shortName evidence="10">DMAPP:tRNA dimethylallyltransferase</shortName>
        <shortName evidence="10">DMATase</shortName>
    </alternativeName>
    <alternativeName>
        <fullName evidence="10">Isopentenyl-diphosphate:tRNA isopentenyltransferase</fullName>
        <shortName evidence="10">IPP transferase</shortName>
        <shortName evidence="10">IPPT</shortName>
        <shortName evidence="10">IPTase</shortName>
    </alternativeName>
</protein>
<comment type="subunit">
    <text evidence="10">Monomer.</text>
</comment>
<keyword evidence="8 10" id="KW-0460">Magnesium</keyword>
<gene>
    <name evidence="10 14" type="primary">miaA</name>
    <name evidence="14" type="ORF">K6V98_06495</name>
</gene>
<sequence>MSAPPILVITGPTAVGKSELADRIAECLGISVLSADAMQVYRGLDIGTAKTPPHERRAPLELIDLADPDEPYTAALYQRDARQLIDFAQLAGTPVLICGGTGLYISAAIDEMEFPKGAIGDGRREQYQALLQDVGSDGLHQLLAKRDPKSAELIHPNNTRRTIRALEMCDEGLSYADQVRGFSHLKPHYDARIFMLTRKREVLYHRINERVDAMMAAGLLEEVATLMEQGLGEALTAQQAIGYKELIAYLEGTVSLEEAVETIKLRSRRYAKRQLAWWRRDPRSEWIDVDEYADKDLAAVILDRWSA</sequence>
<name>A0ABS7MKV1_9ACTN</name>
<dbReference type="Pfam" id="PF01715">
    <property type="entry name" value="IPPT"/>
    <property type="match status" value="1"/>
</dbReference>
<dbReference type="Proteomes" id="UP000700908">
    <property type="component" value="Unassembled WGS sequence"/>
</dbReference>
<evidence type="ECO:0000256" key="9">
    <source>
        <dbReference type="ARBA" id="ARBA00049563"/>
    </source>
</evidence>
<keyword evidence="4 10" id="KW-0808">Transferase</keyword>
<evidence type="ECO:0000256" key="4">
    <source>
        <dbReference type="ARBA" id="ARBA00022679"/>
    </source>
</evidence>
<dbReference type="RefSeq" id="WP_222199709.1">
    <property type="nucleotide sequence ID" value="NZ_JAIMFO010000007.1"/>
</dbReference>
<evidence type="ECO:0000313" key="15">
    <source>
        <dbReference type="Proteomes" id="UP000700908"/>
    </source>
</evidence>
<dbReference type="InterPro" id="IPR027417">
    <property type="entry name" value="P-loop_NTPase"/>
</dbReference>
<feature type="site" description="Interaction with substrate tRNA" evidence="10">
    <location>
        <position position="124"/>
    </location>
</feature>
<keyword evidence="7 10" id="KW-0067">ATP-binding</keyword>
<evidence type="ECO:0000256" key="12">
    <source>
        <dbReference type="RuleBase" id="RU003784"/>
    </source>
</evidence>
<evidence type="ECO:0000256" key="10">
    <source>
        <dbReference type="HAMAP-Rule" id="MF_00185"/>
    </source>
</evidence>
<evidence type="ECO:0000256" key="13">
    <source>
        <dbReference type="RuleBase" id="RU003785"/>
    </source>
</evidence>